<comment type="caution">
    <text evidence="1">The sequence shown here is derived from an EMBL/GenBank/DDBJ whole genome shotgun (WGS) entry which is preliminary data.</text>
</comment>
<evidence type="ECO:0008006" key="3">
    <source>
        <dbReference type="Google" id="ProtNLM"/>
    </source>
</evidence>
<organism evidence="1 2">
    <name type="scientific">Tistrella bauzanensis</name>
    <dbReference type="NCBI Taxonomy" id="657419"/>
    <lineage>
        <taxon>Bacteria</taxon>
        <taxon>Pseudomonadati</taxon>
        <taxon>Pseudomonadota</taxon>
        <taxon>Alphaproteobacteria</taxon>
        <taxon>Geminicoccales</taxon>
        <taxon>Geminicoccaceae</taxon>
        <taxon>Tistrella</taxon>
    </lineage>
</organism>
<name>A0ABQ1J946_9PROT</name>
<gene>
    <name evidence="1" type="ORF">GCM10011505_49360</name>
</gene>
<evidence type="ECO:0000313" key="1">
    <source>
        <dbReference type="EMBL" id="GGB62878.1"/>
    </source>
</evidence>
<proteinExistence type="predicted"/>
<keyword evidence="2" id="KW-1185">Reference proteome</keyword>
<accession>A0ABQ1J946</accession>
<dbReference type="Proteomes" id="UP000603352">
    <property type="component" value="Unassembled WGS sequence"/>
</dbReference>
<evidence type="ECO:0000313" key="2">
    <source>
        <dbReference type="Proteomes" id="UP000603352"/>
    </source>
</evidence>
<sequence length="105" mass="11869">MLALSGLALLVGCIPGQRDRDMRSDIIVEDDRHFVFEATAFDKGEYAKDTNQGEALRTGILMGELDRKRLCQNGYTIQNREERVIGNAPASQGREWLLRYHGVCK</sequence>
<reference evidence="2" key="1">
    <citation type="journal article" date="2019" name="Int. J. Syst. Evol. Microbiol.">
        <title>The Global Catalogue of Microorganisms (GCM) 10K type strain sequencing project: providing services to taxonomists for standard genome sequencing and annotation.</title>
        <authorList>
            <consortium name="The Broad Institute Genomics Platform"/>
            <consortium name="The Broad Institute Genome Sequencing Center for Infectious Disease"/>
            <person name="Wu L."/>
            <person name="Ma J."/>
        </authorList>
    </citation>
    <scope>NUCLEOTIDE SEQUENCE [LARGE SCALE GENOMIC DNA]</scope>
    <source>
        <strain evidence="2">CGMCC 1.10188</strain>
    </source>
</reference>
<protein>
    <recommendedName>
        <fullName evidence="3">Lipoprotein</fullName>
    </recommendedName>
</protein>
<dbReference type="RefSeq" id="WP_188583037.1">
    <property type="nucleotide sequence ID" value="NZ_BMDZ01000124.1"/>
</dbReference>
<dbReference type="EMBL" id="BMDZ01000124">
    <property type="protein sequence ID" value="GGB62878.1"/>
    <property type="molecule type" value="Genomic_DNA"/>
</dbReference>